<feature type="chain" id="PRO_5042938847" description="Trichome birefringence-like C-terminal domain-containing protein" evidence="2">
    <location>
        <begin position="34"/>
        <end position="391"/>
    </location>
</feature>
<reference evidence="4 5" key="1">
    <citation type="submission" date="2024-01" db="EMBL/GenBank/DDBJ databases">
        <title>Genome assemblies of Stephania.</title>
        <authorList>
            <person name="Yang L."/>
        </authorList>
    </citation>
    <scope>NUCLEOTIDE SEQUENCE [LARGE SCALE GENOMIC DNA]</scope>
    <source>
        <strain evidence="4">YNDBR</strain>
        <tissue evidence="4">Leaf</tissue>
    </source>
</reference>
<accession>A0AAP0LHX7</accession>
<gene>
    <name evidence="4" type="ORF">Syun_002557</name>
</gene>
<dbReference type="GO" id="GO:0016020">
    <property type="term" value="C:membrane"/>
    <property type="evidence" value="ECO:0007669"/>
    <property type="project" value="UniProtKB-SubCell"/>
</dbReference>
<dbReference type="Pfam" id="PF13839">
    <property type="entry name" value="PC-Esterase"/>
    <property type="match status" value="1"/>
</dbReference>
<dbReference type="PANTHER" id="PTHR32285">
    <property type="entry name" value="PROTEIN TRICHOME BIREFRINGENCE-LIKE 9-RELATED"/>
    <property type="match status" value="1"/>
</dbReference>
<sequence>MEMRRHSHFLTLLLYCIVLLSLCLFCHVDRIKADDHDHPEDSWFNEDDDDYDETVDNMIEKARNDKRGSCDMSSGKWVFDESYPLYDPSCSYLSTRVSCQRNGRPDSDYQKWRFHALDFLGRMRRKRVMLVGDSIMRNQWESLVCLVESVMPTGRKAVTYNGPTMAFHALDFETSIEFAWAPFLVEVKDGPKNERVLHLDSIEENAKLWKGVDILVFDSAHWWTHSGTLSSWDYCMEGKTVLRNLNPMVAYEKGLTTWAKWIDLNLDPKRTTVIFRSMSPRHNRDNGWKCYNQREPIEHFTHQPHIPGQFFVLQEVLKRMSFPVYLQDITRMSTFRRDGHPSIYGRARDQKQRLHMKDYTSDCSHWCLPGVPDAWNEMLNAMLLNMREHTS</sequence>
<organism evidence="4 5">
    <name type="scientific">Stephania yunnanensis</name>
    <dbReference type="NCBI Taxonomy" id="152371"/>
    <lineage>
        <taxon>Eukaryota</taxon>
        <taxon>Viridiplantae</taxon>
        <taxon>Streptophyta</taxon>
        <taxon>Embryophyta</taxon>
        <taxon>Tracheophyta</taxon>
        <taxon>Spermatophyta</taxon>
        <taxon>Magnoliopsida</taxon>
        <taxon>Ranunculales</taxon>
        <taxon>Menispermaceae</taxon>
        <taxon>Menispermoideae</taxon>
        <taxon>Cissampelideae</taxon>
        <taxon>Stephania</taxon>
    </lineage>
</organism>
<dbReference type="Proteomes" id="UP001420932">
    <property type="component" value="Unassembled WGS sequence"/>
</dbReference>
<dbReference type="GO" id="GO:0016413">
    <property type="term" value="F:O-acetyltransferase activity"/>
    <property type="evidence" value="ECO:0007669"/>
    <property type="project" value="InterPro"/>
</dbReference>
<dbReference type="InterPro" id="IPR026057">
    <property type="entry name" value="TBL_C"/>
</dbReference>
<comment type="similarity">
    <text evidence="1">Belongs to the PC-esterase family. TBL subfamily.</text>
</comment>
<dbReference type="InterPro" id="IPR029962">
    <property type="entry name" value="TBL"/>
</dbReference>
<protein>
    <recommendedName>
        <fullName evidence="3">Trichome birefringence-like C-terminal domain-containing protein</fullName>
    </recommendedName>
</protein>
<evidence type="ECO:0000256" key="2">
    <source>
        <dbReference type="SAM" id="SignalP"/>
    </source>
</evidence>
<keyword evidence="2" id="KW-0732">Signal</keyword>
<dbReference type="EMBL" id="JBBNAF010000001">
    <property type="protein sequence ID" value="KAK9170417.1"/>
    <property type="molecule type" value="Genomic_DNA"/>
</dbReference>
<evidence type="ECO:0000256" key="1">
    <source>
        <dbReference type="ARBA" id="ARBA00007727"/>
    </source>
</evidence>
<evidence type="ECO:0000313" key="4">
    <source>
        <dbReference type="EMBL" id="KAK9170417.1"/>
    </source>
</evidence>
<keyword evidence="5" id="KW-1185">Reference proteome</keyword>
<name>A0AAP0LHX7_9MAGN</name>
<dbReference type="GO" id="GO:0005794">
    <property type="term" value="C:Golgi apparatus"/>
    <property type="evidence" value="ECO:0007669"/>
    <property type="project" value="TreeGrafter"/>
</dbReference>
<evidence type="ECO:0000313" key="5">
    <source>
        <dbReference type="Proteomes" id="UP001420932"/>
    </source>
</evidence>
<dbReference type="PANTHER" id="PTHR32285:SF155">
    <property type="entry name" value="PROTEIN TRICHOME BIREFRINGENCE-LIKE 36"/>
    <property type="match status" value="1"/>
</dbReference>
<feature type="signal peptide" evidence="2">
    <location>
        <begin position="1"/>
        <end position="33"/>
    </location>
</feature>
<proteinExistence type="inferred from homology"/>
<comment type="caution">
    <text evidence="4">The sequence shown here is derived from an EMBL/GenBank/DDBJ whole genome shotgun (WGS) entry which is preliminary data.</text>
</comment>
<dbReference type="AlphaFoldDB" id="A0AAP0LHX7"/>
<feature type="domain" description="Trichome birefringence-like C-terminal" evidence="3">
    <location>
        <begin position="113"/>
        <end position="382"/>
    </location>
</feature>
<evidence type="ECO:0000259" key="3">
    <source>
        <dbReference type="Pfam" id="PF13839"/>
    </source>
</evidence>